<proteinExistence type="predicted"/>
<accession>A0A1H5JH18</accession>
<dbReference type="InterPro" id="IPR029756">
    <property type="entry name" value="MTH1187/YkoF-like"/>
</dbReference>
<feature type="domain" description="Thiamine-binding protein" evidence="1">
    <location>
        <begin position="5"/>
        <end position="75"/>
    </location>
</feature>
<evidence type="ECO:0000259" key="1">
    <source>
        <dbReference type="Pfam" id="PF01910"/>
    </source>
</evidence>
<dbReference type="RefSeq" id="WP_093111799.1">
    <property type="nucleotide sequence ID" value="NZ_FNGG01000001.1"/>
</dbReference>
<dbReference type="EMBL" id="FNUG01000001">
    <property type="protein sequence ID" value="SEE51845.1"/>
    <property type="molecule type" value="Genomic_DNA"/>
</dbReference>
<dbReference type="AlphaFoldDB" id="A0A1H5JH18"/>
<name>A0A1H5JH18_9FLAO</name>
<sequence>MQISVELALTPLQDDFEPPIKKFIKDLRNSGFTVMENPLSTQIYGDYDKLMEFLTEEIKETFQNLDHVLMTMKIVKSNRSDYAANF</sequence>
<keyword evidence="3" id="KW-1185">Reference proteome</keyword>
<protein>
    <submittedName>
        <fullName evidence="2">Uncharacterized conserved protein YqgV, UPF0045/DUF77 family</fullName>
    </submittedName>
</protein>
<reference evidence="2 3" key="1">
    <citation type="submission" date="2016-10" db="EMBL/GenBank/DDBJ databases">
        <authorList>
            <person name="de Groot N.N."/>
        </authorList>
    </citation>
    <scope>NUCLEOTIDE SEQUENCE [LARGE SCALE GENOMIC DNA]</scope>
    <source>
        <strain evidence="2 3">DSM 23553</strain>
    </source>
</reference>
<dbReference type="Gene3D" id="3.30.70.930">
    <property type="match status" value="1"/>
</dbReference>
<dbReference type="Pfam" id="PF01910">
    <property type="entry name" value="Thiamine_BP"/>
    <property type="match status" value="1"/>
</dbReference>
<dbReference type="Proteomes" id="UP000199448">
    <property type="component" value="Unassembled WGS sequence"/>
</dbReference>
<evidence type="ECO:0000313" key="2">
    <source>
        <dbReference type="EMBL" id="SEE51845.1"/>
    </source>
</evidence>
<dbReference type="SUPFAM" id="SSF89957">
    <property type="entry name" value="MTH1187/YkoF-like"/>
    <property type="match status" value="1"/>
</dbReference>
<dbReference type="STRING" id="390640.SAMN04488034_101734"/>
<organism evidence="2 3">
    <name type="scientific">Salinimicrobium catena</name>
    <dbReference type="NCBI Taxonomy" id="390640"/>
    <lineage>
        <taxon>Bacteria</taxon>
        <taxon>Pseudomonadati</taxon>
        <taxon>Bacteroidota</taxon>
        <taxon>Flavobacteriia</taxon>
        <taxon>Flavobacteriales</taxon>
        <taxon>Flavobacteriaceae</taxon>
        <taxon>Salinimicrobium</taxon>
    </lineage>
</organism>
<evidence type="ECO:0000313" key="3">
    <source>
        <dbReference type="Proteomes" id="UP000199448"/>
    </source>
</evidence>
<dbReference type="OrthoDB" id="164222at2"/>
<gene>
    <name evidence="2" type="ORF">SAMN04488034_101734</name>
</gene>
<dbReference type="InterPro" id="IPR002767">
    <property type="entry name" value="Thiamine_BP"/>
</dbReference>